<evidence type="ECO:0000259" key="2">
    <source>
        <dbReference type="Pfam" id="PF12708"/>
    </source>
</evidence>
<feature type="chain" id="PRO_5012103465" description="Rhamnogalacturonase A/B/Epimerase-like pectate lyase domain-containing protein" evidence="1">
    <location>
        <begin position="20"/>
        <end position="440"/>
    </location>
</feature>
<dbReference type="AlphaFoldDB" id="A0A212JAG5"/>
<accession>A0A212JAG5</accession>
<organism evidence="3">
    <name type="scientific">uncultured Dysgonomonas sp</name>
    <dbReference type="NCBI Taxonomy" id="206096"/>
    <lineage>
        <taxon>Bacteria</taxon>
        <taxon>Pseudomonadati</taxon>
        <taxon>Bacteroidota</taxon>
        <taxon>Bacteroidia</taxon>
        <taxon>Bacteroidales</taxon>
        <taxon>Dysgonomonadaceae</taxon>
        <taxon>Dysgonomonas</taxon>
        <taxon>environmental samples</taxon>
    </lineage>
</organism>
<name>A0A212JAG5_9BACT</name>
<proteinExistence type="predicted"/>
<dbReference type="Gene3D" id="2.160.20.10">
    <property type="entry name" value="Single-stranded right-handed beta-helix, Pectin lyase-like"/>
    <property type="match status" value="1"/>
</dbReference>
<evidence type="ECO:0000313" key="3">
    <source>
        <dbReference type="EMBL" id="SBV96416.1"/>
    </source>
</evidence>
<sequence length="440" mass="47976">MKKIIFTLLFILGITSMSAQGLSKKQQDADIKPYPESVDVVSAKDFGAKADGVTDDTDAIQKAMNSFGKRGGTVYLPNGTYLIAGSLNIPQAVTLKGSIESVPSHNGIRNAGLPKPGDDGTTLLITGNKGKDLDGIPAITINTNSTLRGIVMYWPSQDPDKIPDAYPWGVAMKGKNPALLDVEMLNPYNAIDASHNERALIRNISGQPLRRGIYVDAIYDIGRIENVHWNPWWSMKPTLYNWQREHGEAFIFERTDWHYVINTFCFGYNVGYKFGASQGSTGSCNGNFLGIGADACHTSVKVEQSAAYGILITNGEFVALNGDDPTMVEVTNANHGNVRFVNSAFWGPCNQIAKINGEGTVGFSDCIFVQWDRNKENRSAIQVNGGSIVVRGCDFMHDSPQITISKDVQRAIVSENTIKGKVRINNNAKNTYIVGNLGTE</sequence>
<dbReference type="SUPFAM" id="SSF51126">
    <property type="entry name" value="Pectin lyase-like"/>
    <property type="match status" value="1"/>
</dbReference>
<dbReference type="InterPro" id="IPR012334">
    <property type="entry name" value="Pectin_lyas_fold"/>
</dbReference>
<evidence type="ECO:0000256" key="1">
    <source>
        <dbReference type="SAM" id="SignalP"/>
    </source>
</evidence>
<gene>
    <name evidence="3" type="ORF">KL86DYS1_11642</name>
</gene>
<dbReference type="RefSeq" id="WP_296939825.1">
    <property type="nucleotide sequence ID" value="NZ_LT599032.1"/>
</dbReference>
<dbReference type="Pfam" id="PF12708">
    <property type="entry name" value="Pect-lyase_RHGA_epim"/>
    <property type="match status" value="1"/>
</dbReference>
<keyword evidence="1" id="KW-0732">Signal</keyword>
<dbReference type="EMBL" id="FLUM01000001">
    <property type="protein sequence ID" value="SBV96416.1"/>
    <property type="molecule type" value="Genomic_DNA"/>
</dbReference>
<dbReference type="InterPro" id="IPR024535">
    <property type="entry name" value="RHGA/B-epi-like_pectate_lyase"/>
</dbReference>
<reference evidence="3" key="1">
    <citation type="submission" date="2016-04" db="EMBL/GenBank/DDBJ databases">
        <authorList>
            <person name="Evans L.H."/>
            <person name="Alamgir A."/>
            <person name="Owens N."/>
            <person name="Weber N.D."/>
            <person name="Virtaneva K."/>
            <person name="Barbian K."/>
            <person name="Babar A."/>
            <person name="Rosenke K."/>
        </authorList>
    </citation>
    <scope>NUCLEOTIDE SEQUENCE</scope>
    <source>
        <strain evidence="3">86-1</strain>
    </source>
</reference>
<protein>
    <recommendedName>
        <fullName evidence="2">Rhamnogalacturonase A/B/Epimerase-like pectate lyase domain-containing protein</fullName>
    </recommendedName>
</protein>
<feature type="signal peptide" evidence="1">
    <location>
        <begin position="1"/>
        <end position="19"/>
    </location>
</feature>
<dbReference type="InterPro" id="IPR011050">
    <property type="entry name" value="Pectin_lyase_fold/virulence"/>
</dbReference>
<feature type="domain" description="Rhamnogalacturonase A/B/Epimerase-like pectate lyase" evidence="2">
    <location>
        <begin position="41"/>
        <end position="119"/>
    </location>
</feature>